<evidence type="ECO:0000313" key="7">
    <source>
        <dbReference type="EMBL" id="KGI22073.1"/>
    </source>
</evidence>
<dbReference type="EMBL" id="JRPQ01000089">
    <property type="protein sequence ID" value="KGI22073.1"/>
    <property type="molecule type" value="Genomic_DNA"/>
</dbReference>
<keyword evidence="4 6" id="KW-1133">Transmembrane helix</keyword>
<dbReference type="RefSeq" id="WP_036927429.1">
    <property type="nucleotide sequence ID" value="NZ_JRPQ01000089.1"/>
</dbReference>
<evidence type="ECO:0000256" key="1">
    <source>
        <dbReference type="ARBA" id="ARBA00004651"/>
    </source>
</evidence>
<feature type="transmembrane region" description="Helical" evidence="6">
    <location>
        <begin position="340"/>
        <end position="361"/>
    </location>
</feature>
<evidence type="ECO:0000256" key="3">
    <source>
        <dbReference type="ARBA" id="ARBA00022692"/>
    </source>
</evidence>
<dbReference type="GO" id="GO:0005886">
    <property type="term" value="C:plasma membrane"/>
    <property type="evidence" value="ECO:0007669"/>
    <property type="project" value="UniProtKB-SubCell"/>
</dbReference>
<gene>
    <name evidence="7" type="ORF">HMPREF9304_06500</name>
</gene>
<proteinExistence type="predicted"/>
<dbReference type="PANTHER" id="PTHR30250">
    <property type="entry name" value="PST FAMILY PREDICTED COLANIC ACID TRANSPORTER"/>
    <property type="match status" value="1"/>
</dbReference>
<evidence type="ECO:0000313" key="8">
    <source>
        <dbReference type="Proteomes" id="UP000029723"/>
    </source>
</evidence>
<keyword evidence="5 6" id="KW-0472">Membrane</keyword>
<evidence type="ECO:0000256" key="6">
    <source>
        <dbReference type="SAM" id="Phobius"/>
    </source>
</evidence>
<feature type="transmembrane region" description="Helical" evidence="6">
    <location>
        <begin position="163"/>
        <end position="181"/>
    </location>
</feature>
<dbReference type="PANTHER" id="PTHR30250:SF11">
    <property type="entry name" value="O-ANTIGEN TRANSPORTER-RELATED"/>
    <property type="match status" value="1"/>
</dbReference>
<feature type="transmembrane region" description="Helical" evidence="6">
    <location>
        <begin position="260"/>
        <end position="282"/>
    </location>
</feature>
<comment type="subcellular location">
    <subcellularLocation>
        <location evidence="1">Cell membrane</location>
        <topology evidence="1">Multi-pass membrane protein</topology>
    </subcellularLocation>
</comment>
<keyword evidence="2" id="KW-1003">Cell membrane</keyword>
<feature type="transmembrane region" description="Helical" evidence="6">
    <location>
        <begin position="129"/>
        <end position="151"/>
    </location>
</feature>
<dbReference type="AlphaFoldDB" id="A0A098YTT3"/>
<feature type="transmembrane region" description="Helical" evidence="6">
    <location>
        <begin position="432"/>
        <end position="450"/>
    </location>
</feature>
<evidence type="ECO:0000256" key="2">
    <source>
        <dbReference type="ARBA" id="ARBA00022475"/>
    </source>
</evidence>
<keyword evidence="3 6" id="KW-0812">Transmembrane</keyword>
<feature type="transmembrane region" description="Helical" evidence="6">
    <location>
        <begin position="312"/>
        <end position="334"/>
    </location>
</feature>
<feature type="transmembrane region" description="Helical" evidence="6">
    <location>
        <begin position="373"/>
        <end position="393"/>
    </location>
</feature>
<feature type="transmembrane region" description="Helical" evidence="6">
    <location>
        <begin position="187"/>
        <end position="206"/>
    </location>
</feature>
<protein>
    <submittedName>
        <fullName evidence="7">Membrane protein</fullName>
    </submittedName>
</protein>
<feature type="transmembrane region" description="Helical" evidence="6">
    <location>
        <begin position="399"/>
        <end position="420"/>
    </location>
</feature>
<feature type="transmembrane region" description="Helical" evidence="6">
    <location>
        <begin position="227"/>
        <end position="248"/>
    </location>
</feature>
<comment type="caution">
    <text evidence="7">The sequence shown here is derived from an EMBL/GenBank/DDBJ whole genome shotgun (WGS) entry which is preliminary data.</text>
</comment>
<sequence length="494" mass="55312">MTNENRNKTYTHILKYTGLFGGVQGLGILVGIVRNKLVALLLGAEGMGLMSLFNSTTKLISDSTNFGLSMSAVRELSAAFEQHDETYMRRCIDSVRLLSMLTALLGMVVCMVISPILSRWVFGWGDHSLHFVLLSIVVFLMAVTGGELAILKALRQLKSLAKISFLNIVGALITSIPLFYIWRQAAIVPSLIIVALTQMLLTIYYSHRQYAIHFNWSKTLLLQGSPMLKIGVAFVLAGILGSGADFLIRRYLNVLGSVETVGLFNAAYMMTMTYAGLVFSAMETDFFPRLSSIKHTGALLNETVNSQIEVSLLLISPMLVVFMVGVPVLLPLLYSREFVSLQVMVQTLVLAMYWRAVKLPIAYIPLAKGNSRLYLLVEAIYDVVLVLAVIAGFHYYELLGAGIAITLVAVLDFLMLYYFMHTTYQYNISYSVWQYLGIQLMFGLFTYGLVLSTHGWLYWGGGVVLVLLSLWVSLRILRKKTDLWTHLKLRVWKK</sequence>
<name>A0A098YTT3_9BACT</name>
<dbReference type="InterPro" id="IPR050833">
    <property type="entry name" value="Poly_Biosynth_Transport"/>
</dbReference>
<evidence type="ECO:0000256" key="4">
    <source>
        <dbReference type="ARBA" id="ARBA00022989"/>
    </source>
</evidence>
<evidence type="ECO:0000256" key="5">
    <source>
        <dbReference type="ARBA" id="ARBA00023136"/>
    </source>
</evidence>
<accession>A0A098YTT3</accession>
<dbReference type="Pfam" id="PF13440">
    <property type="entry name" value="Polysacc_synt_3"/>
    <property type="match status" value="1"/>
</dbReference>
<feature type="transmembrane region" description="Helical" evidence="6">
    <location>
        <begin position="97"/>
        <end position="117"/>
    </location>
</feature>
<feature type="transmembrane region" description="Helical" evidence="6">
    <location>
        <begin position="456"/>
        <end position="477"/>
    </location>
</feature>
<organism evidence="7 8">
    <name type="scientific">Hoylesella timonensis S9-PR14</name>
    <dbReference type="NCBI Taxonomy" id="1401062"/>
    <lineage>
        <taxon>Bacteria</taxon>
        <taxon>Pseudomonadati</taxon>
        <taxon>Bacteroidota</taxon>
        <taxon>Bacteroidia</taxon>
        <taxon>Bacteroidales</taxon>
        <taxon>Prevotellaceae</taxon>
        <taxon>Hoylesella</taxon>
    </lineage>
</organism>
<dbReference type="Proteomes" id="UP000029723">
    <property type="component" value="Unassembled WGS sequence"/>
</dbReference>
<dbReference type="OrthoDB" id="9769862at2"/>
<reference evidence="7 8" key="1">
    <citation type="submission" date="2014-07" db="EMBL/GenBank/DDBJ databases">
        <authorList>
            <person name="McCorrison J."/>
            <person name="Sanka R."/>
            <person name="Torralba M."/>
            <person name="Gillis M."/>
            <person name="Haft D.H."/>
            <person name="Methe B."/>
            <person name="Sutton G."/>
            <person name="Nelson K.E."/>
        </authorList>
    </citation>
    <scope>NUCLEOTIDE SEQUENCE [LARGE SCALE GENOMIC DNA]</scope>
    <source>
        <strain evidence="7 8">S9-PR14</strain>
    </source>
</reference>